<comment type="caution">
    <text evidence="2">The sequence shown here is derived from an EMBL/GenBank/DDBJ whole genome shotgun (WGS) entry which is preliminary data.</text>
</comment>
<evidence type="ECO:0000259" key="1">
    <source>
        <dbReference type="Pfam" id="PF01593"/>
    </source>
</evidence>
<dbReference type="EMBL" id="SMKW01000115">
    <property type="protein sequence ID" value="TDD36028.1"/>
    <property type="molecule type" value="Genomic_DNA"/>
</dbReference>
<protein>
    <submittedName>
        <fullName evidence="2">FAD-binding protein</fullName>
    </submittedName>
</protein>
<evidence type="ECO:0000313" key="3">
    <source>
        <dbReference type="Proteomes" id="UP000294947"/>
    </source>
</evidence>
<dbReference type="PANTHER" id="PTHR42923">
    <property type="entry name" value="PROTOPORPHYRINOGEN OXIDASE"/>
    <property type="match status" value="1"/>
</dbReference>
<dbReference type="InterPro" id="IPR036188">
    <property type="entry name" value="FAD/NAD-bd_sf"/>
</dbReference>
<dbReference type="OrthoDB" id="20837at2"/>
<dbReference type="Pfam" id="PF01593">
    <property type="entry name" value="Amino_oxidase"/>
    <property type="match status" value="1"/>
</dbReference>
<feature type="domain" description="Amine oxidase" evidence="1">
    <location>
        <begin position="19"/>
        <end position="444"/>
    </location>
</feature>
<sequence>MRETSACSDCNAVVVGAGIAGLTAAFLLQREGYRVTVLESSTRDEVGGRMANVDHGGFPVDLAASLLSYRYQHLLRLAAAVNARPLRSSSLVGVVKQGRVQRINVKSLSRMAAGLLKLVPPTDAVRLLVDYARLRPSLSWEDMSSMSTQDRYSVSEYAARRGISNATVDYALDLLCILASLEDAEVTSSIGPFMILRSLLGGGGFFTSTAGVGFLPQALAEHVVVEHEATVLSVEERAGEVEVTWCRDNATTTVRAEACVIAVPPPLVHGIYPQLQEIERTAFESLRYAASIHIAFGLDRPTSAKEVVLDFPRKEHPDMCGFVLPHNMAEGRVAAGRGLAMAHFRGNWSASHLDSDDEFLAAAALAGARHLGVLPELESHAELLRVCRVPQGIVVRRPGDYRALKGLSAARPAESRVQLAGGDFLAHSTTNHSAASGMRAAQRIGRVLSTPIPARVR</sequence>
<dbReference type="Gene3D" id="3.50.50.60">
    <property type="entry name" value="FAD/NAD(P)-binding domain"/>
    <property type="match status" value="1"/>
</dbReference>
<dbReference type="SUPFAM" id="SSF51905">
    <property type="entry name" value="FAD/NAD(P)-binding domain"/>
    <property type="match status" value="1"/>
</dbReference>
<dbReference type="InterPro" id="IPR002937">
    <property type="entry name" value="Amino_oxidase"/>
</dbReference>
<name>A0A4R4XW84_9PSEU</name>
<dbReference type="GO" id="GO:0016491">
    <property type="term" value="F:oxidoreductase activity"/>
    <property type="evidence" value="ECO:0007669"/>
    <property type="project" value="InterPro"/>
</dbReference>
<dbReference type="Proteomes" id="UP000294947">
    <property type="component" value="Unassembled WGS sequence"/>
</dbReference>
<proteinExistence type="predicted"/>
<accession>A0A4R4XW84</accession>
<keyword evidence="3" id="KW-1185">Reference proteome</keyword>
<reference evidence="2 3" key="1">
    <citation type="submission" date="2019-03" db="EMBL/GenBank/DDBJ databases">
        <title>Draft genome sequences of novel Actinobacteria.</title>
        <authorList>
            <person name="Sahin N."/>
            <person name="Ay H."/>
            <person name="Saygin H."/>
        </authorList>
    </citation>
    <scope>NUCLEOTIDE SEQUENCE [LARGE SCALE GENOMIC DNA]</scope>
    <source>
        <strain evidence="2 3">7K502</strain>
    </source>
</reference>
<gene>
    <name evidence="2" type="ORF">E1288_42470</name>
</gene>
<dbReference type="AlphaFoldDB" id="A0A4R4XW84"/>
<dbReference type="RefSeq" id="WP_132494458.1">
    <property type="nucleotide sequence ID" value="NZ_SMKW01000115.1"/>
</dbReference>
<organism evidence="2 3">
    <name type="scientific">Saccharopolyspora elongata</name>
    <dbReference type="NCBI Taxonomy" id="2530387"/>
    <lineage>
        <taxon>Bacteria</taxon>
        <taxon>Bacillati</taxon>
        <taxon>Actinomycetota</taxon>
        <taxon>Actinomycetes</taxon>
        <taxon>Pseudonocardiales</taxon>
        <taxon>Pseudonocardiaceae</taxon>
        <taxon>Saccharopolyspora</taxon>
    </lineage>
</organism>
<evidence type="ECO:0000313" key="2">
    <source>
        <dbReference type="EMBL" id="TDD36028.1"/>
    </source>
</evidence>
<dbReference type="InterPro" id="IPR050464">
    <property type="entry name" value="Zeta_carotene_desat/Oxidored"/>
</dbReference>